<keyword evidence="9" id="KW-0275">Fatty acid biosynthesis</keyword>
<evidence type="ECO:0000256" key="7">
    <source>
        <dbReference type="ARBA" id="ARBA00023098"/>
    </source>
</evidence>
<dbReference type="GO" id="GO:0016020">
    <property type="term" value="C:membrane"/>
    <property type="evidence" value="ECO:0007669"/>
    <property type="project" value="UniProtKB-SubCell"/>
</dbReference>
<dbReference type="GO" id="GO:0009922">
    <property type="term" value="F:fatty acid elongase activity"/>
    <property type="evidence" value="ECO:0007669"/>
    <property type="project" value="InterPro"/>
</dbReference>
<keyword evidence="6 11" id="KW-1133">Transmembrane helix</keyword>
<evidence type="ECO:0000256" key="9">
    <source>
        <dbReference type="ARBA" id="ARBA00023160"/>
    </source>
</evidence>
<dbReference type="GO" id="GO:0006633">
    <property type="term" value="P:fatty acid biosynthetic process"/>
    <property type="evidence" value="ECO:0007669"/>
    <property type="project" value="UniProtKB-KW"/>
</dbReference>
<dbReference type="AlphaFoldDB" id="A0A8J2PDW6"/>
<accession>A0A8J2PDW6</accession>
<evidence type="ECO:0000256" key="4">
    <source>
        <dbReference type="ARBA" id="ARBA00022692"/>
    </source>
</evidence>
<dbReference type="EMBL" id="CAJVCH010251310">
    <property type="protein sequence ID" value="CAG7733581.1"/>
    <property type="molecule type" value="Genomic_DNA"/>
</dbReference>
<feature type="transmembrane region" description="Helical" evidence="11">
    <location>
        <begin position="20"/>
        <end position="38"/>
    </location>
</feature>
<evidence type="ECO:0000313" key="13">
    <source>
        <dbReference type="Proteomes" id="UP000708208"/>
    </source>
</evidence>
<proteinExistence type="predicted"/>
<gene>
    <name evidence="12" type="ORF">AFUS01_LOCUS22014</name>
</gene>
<reference evidence="12" key="1">
    <citation type="submission" date="2021-06" db="EMBL/GenBank/DDBJ databases">
        <authorList>
            <person name="Hodson N. C."/>
            <person name="Mongue J. A."/>
            <person name="Jaron S. K."/>
        </authorList>
    </citation>
    <scope>NUCLEOTIDE SEQUENCE</scope>
</reference>
<evidence type="ECO:0000256" key="10">
    <source>
        <dbReference type="SAM" id="MobiDB-lite"/>
    </source>
</evidence>
<evidence type="ECO:0000256" key="6">
    <source>
        <dbReference type="ARBA" id="ARBA00022989"/>
    </source>
</evidence>
<comment type="caution">
    <text evidence="12">The sequence shown here is derived from an EMBL/GenBank/DDBJ whole genome shotgun (WGS) entry which is preliminary data.</text>
</comment>
<keyword evidence="7" id="KW-0443">Lipid metabolism</keyword>
<evidence type="ECO:0000256" key="8">
    <source>
        <dbReference type="ARBA" id="ARBA00023136"/>
    </source>
</evidence>
<dbReference type="InterPro" id="IPR002076">
    <property type="entry name" value="ELO_fam"/>
</dbReference>
<comment type="subcellular location">
    <subcellularLocation>
        <location evidence="1">Membrane</location>
        <topology evidence="1">Multi-pass membrane protein</topology>
    </subcellularLocation>
</comment>
<evidence type="ECO:0000313" key="12">
    <source>
        <dbReference type="EMBL" id="CAG7733581.1"/>
    </source>
</evidence>
<dbReference type="Pfam" id="PF01151">
    <property type="entry name" value="ELO"/>
    <property type="match status" value="1"/>
</dbReference>
<evidence type="ECO:0000256" key="11">
    <source>
        <dbReference type="SAM" id="Phobius"/>
    </source>
</evidence>
<keyword evidence="8 11" id="KW-0472">Membrane</keyword>
<evidence type="ECO:0000256" key="1">
    <source>
        <dbReference type="ARBA" id="ARBA00004141"/>
    </source>
</evidence>
<evidence type="ECO:0000256" key="2">
    <source>
        <dbReference type="ARBA" id="ARBA00022516"/>
    </source>
</evidence>
<feature type="region of interest" description="Disordered" evidence="10">
    <location>
        <begin position="40"/>
        <end position="86"/>
    </location>
</feature>
<name>A0A8J2PDW6_9HEXA</name>
<dbReference type="Proteomes" id="UP000708208">
    <property type="component" value="Unassembled WGS sequence"/>
</dbReference>
<sequence>MKSTNVTCEVSKHHLQMGAIMYASYFILFAHFFYKAYFSGPGAKTKNKRPEIRKKSSIIPSENNNGPFVKRKSHSPPPVLQKTKVN</sequence>
<keyword evidence="5" id="KW-0276">Fatty acid metabolism</keyword>
<keyword evidence="4 11" id="KW-0812">Transmembrane</keyword>
<keyword evidence="3" id="KW-0808">Transferase</keyword>
<protein>
    <submittedName>
        <fullName evidence="12">Uncharacterized protein</fullName>
    </submittedName>
</protein>
<organism evidence="12 13">
    <name type="scientific">Allacma fusca</name>
    <dbReference type="NCBI Taxonomy" id="39272"/>
    <lineage>
        <taxon>Eukaryota</taxon>
        <taxon>Metazoa</taxon>
        <taxon>Ecdysozoa</taxon>
        <taxon>Arthropoda</taxon>
        <taxon>Hexapoda</taxon>
        <taxon>Collembola</taxon>
        <taxon>Symphypleona</taxon>
        <taxon>Sminthuridae</taxon>
        <taxon>Allacma</taxon>
    </lineage>
</organism>
<evidence type="ECO:0000256" key="3">
    <source>
        <dbReference type="ARBA" id="ARBA00022679"/>
    </source>
</evidence>
<keyword evidence="2" id="KW-0444">Lipid biosynthesis</keyword>
<evidence type="ECO:0000256" key="5">
    <source>
        <dbReference type="ARBA" id="ARBA00022832"/>
    </source>
</evidence>
<keyword evidence="13" id="KW-1185">Reference proteome</keyword>